<evidence type="ECO:0000259" key="2">
    <source>
        <dbReference type="Pfam" id="PF08508"/>
    </source>
</evidence>
<dbReference type="PANTHER" id="PTHR39405">
    <property type="entry name" value="DSC E3 UBIQUITIN LIGASE COMPLEX SUBUNIT 4"/>
    <property type="match status" value="1"/>
</dbReference>
<feature type="region of interest" description="Disordered" evidence="1">
    <location>
        <begin position="1"/>
        <end position="62"/>
    </location>
</feature>
<organism evidence="3 4">
    <name type="scientific">Carpinus fangiana</name>
    <dbReference type="NCBI Taxonomy" id="176857"/>
    <lineage>
        <taxon>Eukaryota</taxon>
        <taxon>Viridiplantae</taxon>
        <taxon>Streptophyta</taxon>
        <taxon>Embryophyta</taxon>
        <taxon>Tracheophyta</taxon>
        <taxon>Spermatophyta</taxon>
        <taxon>Magnoliopsida</taxon>
        <taxon>eudicotyledons</taxon>
        <taxon>Gunneridae</taxon>
        <taxon>Pentapetalae</taxon>
        <taxon>rosids</taxon>
        <taxon>fabids</taxon>
        <taxon>Fagales</taxon>
        <taxon>Betulaceae</taxon>
        <taxon>Carpinus</taxon>
    </lineage>
</organism>
<dbReference type="Proteomes" id="UP000327013">
    <property type="component" value="Unassembled WGS sequence"/>
</dbReference>
<dbReference type="GO" id="GO:0005783">
    <property type="term" value="C:endoplasmic reticulum"/>
    <property type="evidence" value="ECO:0007669"/>
    <property type="project" value="TreeGrafter"/>
</dbReference>
<dbReference type="GO" id="GO:0032933">
    <property type="term" value="P:SREBP signaling pathway"/>
    <property type="evidence" value="ECO:0007669"/>
    <property type="project" value="InterPro"/>
</dbReference>
<gene>
    <name evidence="3" type="ORF">FH972_025600</name>
</gene>
<dbReference type="OrthoDB" id="5428737at2759"/>
<dbReference type="GO" id="GO:0044695">
    <property type="term" value="C:Dsc E3 ubiquitin ligase complex"/>
    <property type="evidence" value="ECO:0007669"/>
    <property type="project" value="InterPro"/>
</dbReference>
<feature type="domain" description="DUF1746" evidence="2">
    <location>
        <begin position="79"/>
        <end position="212"/>
    </location>
</feature>
<reference evidence="3 4" key="1">
    <citation type="submission" date="2019-06" db="EMBL/GenBank/DDBJ databases">
        <title>A chromosomal-level reference genome of Carpinus fangiana (Coryloideae, Betulaceae).</title>
        <authorList>
            <person name="Yang X."/>
            <person name="Wang Z."/>
            <person name="Zhang L."/>
            <person name="Hao G."/>
            <person name="Liu J."/>
            <person name="Yang Y."/>
        </authorList>
    </citation>
    <scope>NUCLEOTIDE SEQUENCE [LARGE SCALE GENOMIC DNA]</scope>
    <source>
        <strain evidence="3">Cfa_2016G</strain>
        <tissue evidence="3">Leaf</tissue>
    </source>
</reference>
<dbReference type="InterPro" id="IPR013715">
    <property type="entry name" value="DUF1746"/>
</dbReference>
<dbReference type="AlphaFoldDB" id="A0A5N6L1H4"/>
<keyword evidence="4" id="KW-1185">Reference proteome</keyword>
<dbReference type="EMBL" id="VIBQ01000059">
    <property type="protein sequence ID" value="KAB8542137.1"/>
    <property type="molecule type" value="Genomic_DNA"/>
</dbReference>
<name>A0A5N6L1H4_9ROSI</name>
<comment type="caution">
    <text evidence="3">The sequence shown here is derived from an EMBL/GenBank/DDBJ whole genome shotgun (WGS) entry which is preliminary data.</text>
</comment>
<dbReference type="PANTHER" id="PTHR39405:SF1">
    <property type="entry name" value="DSC E3 UBIQUITIN LIGASE COMPLEX SUBUNIT 4"/>
    <property type="match status" value="1"/>
</dbReference>
<dbReference type="Pfam" id="PF08508">
    <property type="entry name" value="DUF1746"/>
    <property type="match status" value="1"/>
</dbReference>
<protein>
    <recommendedName>
        <fullName evidence="2">DUF1746 domain-containing protein</fullName>
    </recommendedName>
</protein>
<feature type="region of interest" description="Disordered" evidence="1">
    <location>
        <begin position="256"/>
        <end position="288"/>
    </location>
</feature>
<evidence type="ECO:0000256" key="1">
    <source>
        <dbReference type="SAM" id="MobiDB-lite"/>
    </source>
</evidence>
<dbReference type="InterPro" id="IPR038967">
    <property type="entry name" value="Dsc4-like"/>
</dbReference>
<evidence type="ECO:0000313" key="3">
    <source>
        <dbReference type="EMBL" id="KAB8542137.1"/>
    </source>
</evidence>
<accession>A0A5N6L1H4</accession>
<proteinExistence type="predicted"/>
<evidence type="ECO:0000313" key="4">
    <source>
        <dbReference type="Proteomes" id="UP000327013"/>
    </source>
</evidence>
<sequence>MNSHGDDPMPGRAPTRSTSSSSLEIDRALTSSASAFDAPPSPTTAPPSPVLTSSASTPDNPHSIRLRKRASLLKDLLLSLDSLILINLAATYYLDTLSLLFLFRTLAQRAMQLTAFAPLPHIPAALAPMLTAALDRQSTSSSPQLALLTGTTILAITLHLFMAPPSAGEATRGYLHGGLFIDFVGQKAASPVISRLRLVALDVLSGGLQVIMVCVLRECRRCEVAAEADIGAAANVPGEGLLGALIAGRERRMRRADTQRAGDNENGIELNDMGTGGRESDEEEEARRPMLEAVEGRKDAADQHPLDELNSGQVVVTTLHVLDTLRNCFLDWKAERRLGTV</sequence>
<feature type="compositionally biased region" description="Pro residues" evidence="1">
    <location>
        <begin position="39"/>
        <end position="49"/>
    </location>
</feature>